<organism evidence="1 2">
    <name type="scientific">Petrolisthes cinctipes</name>
    <name type="common">Flat porcelain crab</name>
    <dbReference type="NCBI Taxonomy" id="88211"/>
    <lineage>
        <taxon>Eukaryota</taxon>
        <taxon>Metazoa</taxon>
        <taxon>Ecdysozoa</taxon>
        <taxon>Arthropoda</taxon>
        <taxon>Crustacea</taxon>
        <taxon>Multicrustacea</taxon>
        <taxon>Malacostraca</taxon>
        <taxon>Eumalacostraca</taxon>
        <taxon>Eucarida</taxon>
        <taxon>Decapoda</taxon>
        <taxon>Pleocyemata</taxon>
        <taxon>Anomura</taxon>
        <taxon>Galatheoidea</taxon>
        <taxon>Porcellanidae</taxon>
        <taxon>Petrolisthes</taxon>
    </lineage>
</organism>
<evidence type="ECO:0000313" key="2">
    <source>
        <dbReference type="Proteomes" id="UP001286313"/>
    </source>
</evidence>
<protein>
    <submittedName>
        <fullName evidence="1">Uncharacterized protein</fullName>
    </submittedName>
</protein>
<keyword evidence="2" id="KW-1185">Reference proteome</keyword>
<reference evidence="1" key="1">
    <citation type="submission" date="2023-10" db="EMBL/GenBank/DDBJ databases">
        <title>Genome assemblies of two species of porcelain crab, Petrolisthes cinctipes and Petrolisthes manimaculis (Anomura: Porcellanidae).</title>
        <authorList>
            <person name="Angst P."/>
        </authorList>
    </citation>
    <scope>NUCLEOTIDE SEQUENCE</scope>
    <source>
        <strain evidence="1">PB745_01</strain>
        <tissue evidence="1">Gill</tissue>
    </source>
</reference>
<dbReference type="EMBL" id="JAWQEG010007584">
    <property type="protein sequence ID" value="KAK3852106.1"/>
    <property type="molecule type" value="Genomic_DNA"/>
</dbReference>
<dbReference type="Proteomes" id="UP001286313">
    <property type="component" value="Unassembled WGS sequence"/>
</dbReference>
<dbReference type="AlphaFoldDB" id="A0AAE1BJU5"/>
<gene>
    <name evidence="1" type="ORF">Pcinc_041290</name>
</gene>
<proteinExistence type="predicted"/>
<evidence type="ECO:0000313" key="1">
    <source>
        <dbReference type="EMBL" id="KAK3852106.1"/>
    </source>
</evidence>
<name>A0AAE1BJU5_PETCI</name>
<sequence>MFDGGQGIGTKQDGGISMWKPSSLYNLHNQKGCKPTQDCAKQSHQASIASCGVQLFKRLNNLHCSSFHLQQYKHH</sequence>
<accession>A0AAE1BJU5</accession>
<comment type="caution">
    <text evidence="1">The sequence shown here is derived from an EMBL/GenBank/DDBJ whole genome shotgun (WGS) entry which is preliminary data.</text>
</comment>